<sequence length="164" mass="18876">MDSDERAALNYDCNYNLFLAKRLIKKLIKLRDRKLVVEWLKYLMSFNEKLPEMELRNDFMYHLILNLQNASLKPPFDSHPSMTTSILKLAHFMPDKRDKTMTVEEMMAEIDGDANGDVNEPLVMKKSPDGGAFLAQQPMPHEGSFAYLTISTKPYKSATKKCPI</sequence>
<evidence type="ECO:0000313" key="2">
    <source>
        <dbReference type="Proteomes" id="UP000694866"/>
    </source>
</evidence>
<gene>
    <name evidence="3" type="primary">LOC105269745</name>
</gene>
<dbReference type="AlphaFoldDB" id="A0A9R1TGC6"/>
<evidence type="ECO:0000259" key="1">
    <source>
        <dbReference type="Pfam" id="PF14846"/>
    </source>
</evidence>
<organism evidence="2 3">
    <name type="scientific">Fopius arisanus</name>
    <dbReference type="NCBI Taxonomy" id="64838"/>
    <lineage>
        <taxon>Eukaryota</taxon>
        <taxon>Metazoa</taxon>
        <taxon>Ecdysozoa</taxon>
        <taxon>Arthropoda</taxon>
        <taxon>Hexapoda</taxon>
        <taxon>Insecta</taxon>
        <taxon>Pterygota</taxon>
        <taxon>Neoptera</taxon>
        <taxon>Endopterygota</taxon>
        <taxon>Hymenoptera</taxon>
        <taxon>Apocrita</taxon>
        <taxon>Ichneumonoidea</taxon>
        <taxon>Braconidae</taxon>
        <taxon>Opiinae</taxon>
        <taxon>Fopius</taxon>
    </lineage>
</organism>
<dbReference type="RefSeq" id="XP_011308538.1">
    <property type="nucleotide sequence ID" value="XM_011310236.1"/>
</dbReference>
<dbReference type="InterPro" id="IPR027831">
    <property type="entry name" value="DUF4485"/>
</dbReference>
<dbReference type="GeneID" id="105269745"/>
<dbReference type="Proteomes" id="UP000694866">
    <property type="component" value="Unplaced"/>
</dbReference>
<name>A0A9R1TGC6_9HYME</name>
<protein>
    <recommendedName>
        <fullName evidence="1">DUF4485 domain-containing protein</fullName>
    </recommendedName>
</protein>
<dbReference type="KEGG" id="fas:105269745"/>
<evidence type="ECO:0000313" key="3">
    <source>
        <dbReference type="RefSeq" id="XP_011308538.1"/>
    </source>
</evidence>
<feature type="domain" description="DUF4485" evidence="1">
    <location>
        <begin position="9"/>
        <end position="81"/>
    </location>
</feature>
<proteinExistence type="predicted"/>
<accession>A0A9R1TGC6</accession>
<dbReference type="OrthoDB" id="6599871at2759"/>
<keyword evidence="2" id="KW-1185">Reference proteome</keyword>
<dbReference type="Pfam" id="PF14846">
    <property type="entry name" value="DUF4485"/>
    <property type="match status" value="1"/>
</dbReference>
<reference evidence="3" key="1">
    <citation type="submission" date="2025-08" db="UniProtKB">
        <authorList>
            <consortium name="RefSeq"/>
        </authorList>
    </citation>
    <scope>IDENTIFICATION</scope>
    <source>
        <strain evidence="3">USDA-PBARC FA_bdor</strain>
        <tissue evidence="3">Whole organism</tissue>
    </source>
</reference>